<dbReference type="SUPFAM" id="SSF82714">
    <property type="entry name" value="Multidrug efflux transporter AcrB TolC docking domain, DN and DC subdomains"/>
    <property type="match status" value="2"/>
</dbReference>
<dbReference type="SUPFAM" id="SSF82693">
    <property type="entry name" value="Multidrug efflux transporter AcrB pore domain, PN1, PN2, PC1 and PC2 subdomains"/>
    <property type="match status" value="3"/>
</dbReference>
<feature type="transmembrane region" description="Helical" evidence="1">
    <location>
        <begin position="12"/>
        <end position="32"/>
    </location>
</feature>
<dbReference type="Proteomes" id="UP001500936">
    <property type="component" value="Unassembled WGS sequence"/>
</dbReference>
<feature type="transmembrane region" description="Helical" evidence="1">
    <location>
        <begin position="982"/>
        <end position="1003"/>
    </location>
</feature>
<dbReference type="EMBL" id="BAABHB010000001">
    <property type="protein sequence ID" value="GAA4395579.1"/>
    <property type="molecule type" value="Genomic_DNA"/>
</dbReference>
<feature type="transmembrane region" description="Helical" evidence="1">
    <location>
        <begin position="334"/>
        <end position="353"/>
    </location>
</feature>
<dbReference type="InterPro" id="IPR027463">
    <property type="entry name" value="AcrB_DN_DC_subdom"/>
</dbReference>
<dbReference type="PANTHER" id="PTHR32063:SF28">
    <property type="entry name" value="BLR2861 PROTEIN"/>
    <property type="match status" value="1"/>
</dbReference>
<feature type="transmembrane region" description="Helical" evidence="1">
    <location>
        <begin position="881"/>
        <end position="901"/>
    </location>
</feature>
<reference evidence="3" key="1">
    <citation type="journal article" date="2019" name="Int. J. Syst. Evol. Microbiol.">
        <title>The Global Catalogue of Microorganisms (GCM) 10K type strain sequencing project: providing services to taxonomists for standard genome sequencing and annotation.</title>
        <authorList>
            <consortium name="The Broad Institute Genomics Platform"/>
            <consortium name="The Broad Institute Genome Sequencing Center for Infectious Disease"/>
            <person name="Wu L."/>
            <person name="Ma J."/>
        </authorList>
    </citation>
    <scope>NUCLEOTIDE SEQUENCE [LARGE SCALE GENOMIC DNA]</scope>
    <source>
        <strain evidence="3">JCM 17925</strain>
    </source>
</reference>
<accession>A0ABP8JTP6</accession>
<dbReference type="PRINTS" id="PR00702">
    <property type="entry name" value="ACRIFLAVINRP"/>
</dbReference>
<evidence type="ECO:0000256" key="1">
    <source>
        <dbReference type="SAM" id="Phobius"/>
    </source>
</evidence>
<feature type="transmembrane region" description="Helical" evidence="1">
    <location>
        <begin position="856"/>
        <end position="874"/>
    </location>
</feature>
<dbReference type="SUPFAM" id="SSF82866">
    <property type="entry name" value="Multidrug efflux transporter AcrB transmembrane domain"/>
    <property type="match status" value="2"/>
</dbReference>
<organism evidence="2 3">
    <name type="scientific">Nibrella viscosa</name>
    <dbReference type="NCBI Taxonomy" id="1084524"/>
    <lineage>
        <taxon>Bacteria</taxon>
        <taxon>Pseudomonadati</taxon>
        <taxon>Bacteroidota</taxon>
        <taxon>Cytophagia</taxon>
        <taxon>Cytophagales</taxon>
        <taxon>Spirosomataceae</taxon>
        <taxon>Nibrella</taxon>
    </lineage>
</organism>
<dbReference type="Pfam" id="PF00873">
    <property type="entry name" value="ACR_tran"/>
    <property type="match status" value="1"/>
</dbReference>
<feature type="transmembrane region" description="Helical" evidence="1">
    <location>
        <begin position="907"/>
        <end position="928"/>
    </location>
</feature>
<keyword evidence="3" id="KW-1185">Reference proteome</keyword>
<protein>
    <submittedName>
        <fullName evidence="2">Efflux RND transporter permease subunit</fullName>
    </submittedName>
</protein>
<dbReference type="Gene3D" id="3.30.70.1320">
    <property type="entry name" value="Multidrug efflux transporter AcrB pore domain like"/>
    <property type="match status" value="1"/>
</dbReference>
<sequence>MSLSTLSIRRPVLAIVMNLLILLFGYLGFRFLGVREFPSIDPPVISIRTNYAGANADIIESQITEPLEKQLNSIEGIKSISSQSSQGRSEITVEFGLEVDMERAANDVRDKVSGAGRTLPPDLDGPPIVSKADANSDQIMILMLQSTSHSHLDVNEYAENVVAQRLQTIEGVSEVSIMGQKKYAMRLWMDPGRMAAYGITAQDVKTALDRESVELPSGKLTGSTTELTVKTQGRFESEADFNAMIIKQVGNNQVLFSDIGRAELGPENEETVLRLNGIPLIGLGIVPQPGANHLDIAREINQRLLDIRRDLPAGYTLDVLFDATVFVKRSVEEVAETLLIAIGLVVIIIFIFFRDWIVAVRPLIDIPVSLVGTFFIMYALGYSINVLTLLAIVMATGLVVDDGIVVTENIFKKIEQGMRPVEAAIQGANEIIFAVLSTSITLAAVFLPVIFMEGFVGKLFREFGVVISVAVLISAFVSLTLTPMLNAYLNRKTHHHGWLYQKTEPYFEGLTAAYHHSLAGFLRRRWLALPLIGLTGGMIWLFGSGLPAELAPLDDRNWFRLNMTAPEGTSFEAMDGYMLKVGQLLNDSLPDTRGIMLVTAPNRTGSGSPNTGSGRVFLKDKTERLNDQQTLADYTTKLLKQLPDAKSVAIQQQTISVDTRGGLPVQYVLQAPDFNRLRAYLPRFLEEAQQDPAFASVDANLKFNKPELNVRIDRQKAKALGVSLGDVAQTVQLALAGQRFGYFTRTGRQYQVIGQVDRPDRNEPLDLTGLYVKNNRGEAVQLDNIVSLEEQSSPPQLFHYNRYMSGTIMAALAPGKTMGDGIAAMDRIRERLKDDTIQTALSGASRDFAESQSNTLFSFLLALVLVYFILAAQFESFIDPLIIMMTVPLAIGGAVFALWYFNQTLNIFSQIGIIMLIGLVTKNGILIVEFANQLREEGAGLRAAALEAARLRLRPILMTSLATILGALPIALALGSAGRSRMSMGIVIIGGLLFSLLLTLYVIPAMYTFMSRRRVVVSTPPTVTAEPPGVDTTYVPERNLSL</sequence>
<feature type="transmembrane region" description="Helical" evidence="1">
    <location>
        <begin position="956"/>
        <end position="976"/>
    </location>
</feature>
<dbReference type="Gene3D" id="3.30.2090.10">
    <property type="entry name" value="Multidrug efflux transporter AcrB TolC docking domain, DN and DC subdomains"/>
    <property type="match status" value="2"/>
</dbReference>
<keyword evidence="1" id="KW-0812">Transmembrane</keyword>
<feature type="transmembrane region" description="Helical" evidence="1">
    <location>
        <begin position="526"/>
        <end position="543"/>
    </location>
</feature>
<gene>
    <name evidence="2" type="ORF">GCM10023187_02670</name>
</gene>
<evidence type="ECO:0000313" key="3">
    <source>
        <dbReference type="Proteomes" id="UP001500936"/>
    </source>
</evidence>
<name>A0ABP8JTP6_9BACT</name>
<dbReference type="Gene3D" id="3.30.70.1440">
    <property type="entry name" value="Multidrug efflux transporter AcrB pore domain"/>
    <property type="match status" value="1"/>
</dbReference>
<dbReference type="PANTHER" id="PTHR32063">
    <property type="match status" value="1"/>
</dbReference>
<feature type="transmembrane region" description="Helical" evidence="1">
    <location>
        <begin position="431"/>
        <end position="451"/>
    </location>
</feature>
<dbReference type="Gene3D" id="3.30.70.1430">
    <property type="entry name" value="Multidrug efflux transporter AcrB pore domain"/>
    <property type="match status" value="2"/>
</dbReference>
<dbReference type="InterPro" id="IPR001036">
    <property type="entry name" value="Acrflvin-R"/>
</dbReference>
<comment type="caution">
    <text evidence="2">The sequence shown here is derived from an EMBL/GenBank/DDBJ whole genome shotgun (WGS) entry which is preliminary data.</text>
</comment>
<feature type="transmembrane region" description="Helical" evidence="1">
    <location>
        <begin position="463"/>
        <end position="489"/>
    </location>
</feature>
<keyword evidence="1" id="KW-1133">Transmembrane helix</keyword>
<dbReference type="Gene3D" id="1.20.1640.10">
    <property type="entry name" value="Multidrug efflux transporter AcrB transmembrane domain"/>
    <property type="match status" value="2"/>
</dbReference>
<evidence type="ECO:0000313" key="2">
    <source>
        <dbReference type="EMBL" id="GAA4395579.1"/>
    </source>
</evidence>
<dbReference type="RefSeq" id="WP_345263164.1">
    <property type="nucleotide sequence ID" value="NZ_BAABHB010000001.1"/>
</dbReference>
<proteinExistence type="predicted"/>
<keyword evidence="1" id="KW-0472">Membrane</keyword>